<organism evidence="4 5">
    <name type="scientific">Nonomuraea antimicrobica</name>
    <dbReference type="NCBI Taxonomy" id="561173"/>
    <lineage>
        <taxon>Bacteria</taxon>
        <taxon>Bacillati</taxon>
        <taxon>Actinomycetota</taxon>
        <taxon>Actinomycetes</taxon>
        <taxon>Streptosporangiales</taxon>
        <taxon>Streptosporangiaceae</taxon>
        <taxon>Nonomuraea</taxon>
    </lineage>
</organism>
<gene>
    <name evidence="4" type="ORF">GCM10022224_063510</name>
</gene>
<protein>
    <recommendedName>
        <fullName evidence="3">Core-binding (CB) domain-containing protein</fullName>
    </recommendedName>
</protein>
<dbReference type="InterPro" id="IPR044068">
    <property type="entry name" value="CB"/>
</dbReference>
<proteinExistence type="predicted"/>
<dbReference type="InterPro" id="IPR004107">
    <property type="entry name" value="Integrase_SAM-like_N"/>
</dbReference>
<comment type="caution">
    <text evidence="4">The sequence shown here is derived from an EMBL/GenBank/DDBJ whole genome shotgun (WGS) entry which is preliminary data.</text>
</comment>
<evidence type="ECO:0000313" key="4">
    <source>
        <dbReference type="EMBL" id="GAA3689357.1"/>
    </source>
</evidence>
<accession>A0ABP7CIV2</accession>
<dbReference type="Gene3D" id="1.10.150.130">
    <property type="match status" value="1"/>
</dbReference>
<dbReference type="RefSeq" id="WP_344886438.1">
    <property type="nucleotide sequence ID" value="NZ_BAAAZP010000112.1"/>
</dbReference>
<keyword evidence="1 2" id="KW-0238">DNA-binding</keyword>
<dbReference type="PROSITE" id="PS51900">
    <property type="entry name" value="CB"/>
    <property type="match status" value="1"/>
</dbReference>
<evidence type="ECO:0000313" key="5">
    <source>
        <dbReference type="Proteomes" id="UP001500902"/>
    </source>
</evidence>
<dbReference type="Proteomes" id="UP001500902">
    <property type="component" value="Unassembled WGS sequence"/>
</dbReference>
<evidence type="ECO:0000256" key="2">
    <source>
        <dbReference type="PROSITE-ProRule" id="PRU01248"/>
    </source>
</evidence>
<sequence length="69" mass="7893">MRCAYSGYGCPDRWSSRGTVLGLDQLPLEPLEHWLAYLTSAGRSPNTIKSYAHDLKDWFSFLADRGIDW</sequence>
<evidence type="ECO:0000259" key="3">
    <source>
        <dbReference type="PROSITE" id="PS51900"/>
    </source>
</evidence>
<evidence type="ECO:0000256" key="1">
    <source>
        <dbReference type="ARBA" id="ARBA00023125"/>
    </source>
</evidence>
<feature type="domain" description="Core-binding (CB)" evidence="3">
    <location>
        <begin position="25"/>
        <end position="69"/>
    </location>
</feature>
<dbReference type="Pfam" id="PF02899">
    <property type="entry name" value="Phage_int_SAM_1"/>
    <property type="match status" value="1"/>
</dbReference>
<dbReference type="InterPro" id="IPR010998">
    <property type="entry name" value="Integrase_recombinase_N"/>
</dbReference>
<keyword evidence="5" id="KW-1185">Reference proteome</keyword>
<reference evidence="5" key="1">
    <citation type="journal article" date="2019" name="Int. J. Syst. Evol. Microbiol.">
        <title>The Global Catalogue of Microorganisms (GCM) 10K type strain sequencing project: providing services to taxonomists for standard genome sequencing and annotation.</title>
        <authorList>
            <consortium name="The Broad Institute Genomics Platform"/>
            <consortium name="The Broad Institute Genome Sequencing Center for Infectious Disease"/>
            <person name="Wu L."/>
            <person name="Ma J."/>
        </authorList>
    </citation>
    <scope>NUCLEOTIDE SEQUENCE [LARGE SCALE GENOMIC DNA]</scope>
    <source>
        <strain evidence="5">JCM 16904</strain>
    </source>
</reference>
<name>A0ABP7CIV2_9ACTN</name>
<dbReference type="EMBL" id="BAAAZP010000112">
    <property type="protein sequence ID" value="GAA3689357.1"/>
    <property type="molecule type" value="Genomic_DNA"/>
</dbReference>